<dbReference type="KEGG" id="cprv:CYPRO_1454"/>
<reference evidence="2 3" key="1">
    <citation type="submission" date="2018-03" db="EMBL/GenBank/DDBJ databases">
        <title>Phenotypic and genomic properties of Cyclonatronum proteinivorum gen. nov., sp. nov., a haloalkaliphilic bacteroidete from soda lakes possessing Na+-translocating rhodopsin.</title>
        <authorList>
            <person name="Toshchakov S.V."/>
            <person name="Korzhenkov A."/>
            <person name="Samarov N.I."/>
            <person name="Kublanov I.V."/>
            <person name="Muntyan M.S."/>
            <person name="Sorokin D.Y."/>
        </authorList>
    </citation>
    <scope>NUCLEOTIDE SEQUENCE [LARGE SCALE GENOMIC DNA]</scope>
    <source>
        <strain evidence="2 3">Omega</strain>
    </source>
</reference>
<accession>A0A345UJQ8</accession>
<gene>
    <name evidence="2" type="ORF">CYPRO_1454</name>
</gene>
<dbReference type="PANTHER" id="PTHR30469:SF15">
    <property type="entry name" value="HLYD FAMILY OF SECRETION PROTEINS"/>
    <property type="match status" value="1"/>
</dbReference>
<dbReference type="Gene3D" id="2.40.30.170">
    <property type="match status" value="1"/>
</dbReference>
<dbReference type="PANTHER" id="PTHR30469">
    <property type="entry name" value="MULTIDRUG RESISTANCE PROTEIN MDTA"/>
    <property type="match status" value="1"/>
</dbReference>
<feature type="transmembrane region" description="Helical" evidence="1">
    <location>
        <begin position="23"/>
        <end position="43"/>
    </location>
</feature>
<keyword evidence="1" id="KW-1133">Transmembrane helix</keyword>
<dbReference type="GO" id="GO:0015562">
    <property type="term" value="F:efflux transmembrane transporter activity"/>
    <property type="evidence" value="ECO:0007669"/>
    <property type="project" value="TreeGrafter"/>
</dbReference>
<proteinExistence type="predicted"/>
<name>A0A345UJQ8_9BACT</name>
<evidence type="ECO:0000313" key="2">
    <source>
        <dbReference type="EMBL" id="AXJ00710.1"/>
    </source>
</evidence>
<evidence type="ECO:0000313" key="3">
    <source>
        <dbReference type="Proteomes" id="UP000254808"/>
    </source>
</evidence>
<dbReference type="GO" id="GO:1990281">
    <property type="term" value="C:efflux pump complex"/>
    <property type="evidence" value="ECO:0007669"/>
    <property type="project" value="TreeGrafter"/>
</dbReference>
<protein>
    <submittedName>
        <fullName evidence="2">Multidrug efflux pump subunit AcrA (Membrane-fusion protein)</fullName>
    </submittedName>
</protein>
<organism evidence="2 3">
    <name type="scientific">Cyclonatronum proteinivorum</name>
    <dbReference type="NCBI Taxonomy" id="1457365"/>
    <lineage>
        <taxon>Bacteria</taxon>
        <taxon>Pseudomonadati</taxon>
        <taxon>Balneolota</taxon>
        <taxon>Balneolia</taxon>
        <taxon>Balneolales</taxon>
        <taxon>Cyclonatronaceae</taxon>
        <taxon>Cyclonatronum</taxon>
    </lineage>
</organism>
<dbReference type="Proteomes" id="UP000254808">
    <property type="component" value="Chromosome"/>
</dbReference>
<keyword evidence="1" id="KW-0472">Membrane</keyword>
<dbReference type="EMBL" id="CP027806">
    <property type="protein sequence ID" value="AXJ00710.1"/>
    <property type="molecule type" value="Genomic_DNA"/>
</dbReference>
<keyword evidence="3" id="KW-1185">Reference proteome</keyword>
<keyword evidence="1" id="KW-0812">Transmembrane</keyword>
<sequence>MCPFSPNSFQPNNMSKQKQRQRYAAYGTAAGILIITVILLALLPDRPEAGDLPPQDRVQEVPVLQFESGEFPTEIRITGRVRSVQRIELFSEVQGVLQSGARPFRTGNRFRAGEVLLSLDDTEDRLEVSAQQSRFQSALAALLPTIRLDFPDRFETWAAYTESITPGENLPELPEISDRTEHFFFSGNDIFGQFFAIRAAEKRLSKFTLTAPFSGELRMADAFPGTLITPGTKLGEFFGDTYELETFVSLSELDFVETGSTVSLRSPAFPEPLEGRITRIGRSVDASTQAFPVFVEVRSPALREGLYLDGRIQGRVLDDVAEIPRHLLTRTNTVMVIEDDIATHRSVEPVFFNTDTVLVRGLSADDQVIELRAGTTRLAGARVQAAD</sequence>
<dbReference type="AlphaFoldDB" id="A0A345UJQ8"/>
<dbReference type="SUPFAM" id="SSF111369">
    <property type="entry name" value="HlyD-like secretion proteins"/>
    <property type="match status" value="1"/>
</dbReference>
<evidence type="ECO:0000256" key="1">
    <source>
        <dbReference type="SAM" id="Phobius"/>
    </source>
</evidence>